<keyword evidence="1" id="KW-1133">Transmembrane helix</keyword>
<reference evidence="3" key="1">
    <citation type="submission" date="2017-06" db="EMBL/GenBank/DDBJ databases">
        <title>Genome analysis of Fimbriiglobus ruber SP5, the first member of the order Planctomycetales with confirmed chitinolytic capability.</title>
        <authorList>
            <person name="Ravin N.V."/>
            <person name="Rakitin A.L."/>
            <person name="Ivanova A.A."/>
            <person name="Beletsky A.V."/>
            <person name="Kulichevskaya I.S."/>
            <person name="Mardanov A.V."/>
            <person name="Dedysh S.N."/>
        </authorList>
    </citation>
    <scope>NUCLEOTIDE SEQUENCE [LARGE SCALE GENOMIC DNA]</scope>
    <source>
        <strain evidence="3">SP5</strain>
    </source>
</reference>
<protein>
    <recommendedName>
        <fullName evidence="4">DUF2029 domain-containing protein</fullName>
    </recommendedName>
</protein>
<feature type="transmembrane region" description="Helical" evidence="1">
    <location>
        <begin position="142"/>
        <end position="162"/>
    </location>
</feature>
<evidence type="ECO:0000256" key="1">
    <source>
        <dbReference type="SAM" id="Phobius"/>
    </source>
</evidence>
<feature type="transmembrane region" description="Helical" evidence="1">
    <location>
        <begin position="234"/>
        <end position="257"/>
    </location>
</feature>
<keyword evidence="1" id="KW-0472">Membrane</keyword>
<keyword evidence="1" id="KW-0812">Transmembrane</keyword>
<evidence type="ECO:0000313" key="2">
    <source>
        <dbReference type="EMBL" id="OWK35913.1"/>
    </source>
</evidence>
<dbReference type="EMBL" id="NIDE01000017">
    <property type="protein sequence ID" value="OWK35913.1"/>
    <property type="molecule type" value="Genomic_DNA"/>
</dbReference>
<organism evidence="2 3">
    <name type="scientific">Fimbriiglobus ruber</name>
    <dbReference type="NCBI Taxonomy" id="1908690"/>
    <lineage>
        <taxon>Bacteria</taxon>
        <taxon>Pseudomonadati</taxon>
        <taxon>Planctomycetota</taxon>
        <taxon>Planctomycetia</taxon>
        <taxon>Gemmatales</taxon>
        <taxon>Gemmataceae</taxon>
        <taxon>Fimbriiglobus</taxon>
    </lineage>
</organism>
<gene>
    <name evidence="2" type="ORF">FRUB_08476</name>
</gene>
<dbReference type="AlphaFoldDB" id="A0A225D4P3"/>
<feature type="transmembrane region" description="Helical" evidence="1">
    <location>
        <begin position="334"/>
        <end position="352"/>
    </location>
</feature>
<feature type="transmembrane region" description="Helical" evidence="1">
    <location>
        <begin position="308"/>
        <end position="327"/>
    </location>
</feature>
<feature type="transmembrane region" description="Helical" evidence="1">
    <location>
        <begin position="111"/>
        <end position="136"/>
    </location>
</feature>
<feature type="transmembrane region" description="Helical" evidence="1">
    <location>
        <begin position="364"/>
        <end position="385"/>
    </location>
</feature>
<comment type="caution">
    <text evidence="2">The sequence shown here is derived from an EMBL/GenBank/DDBJ whole genome shotgun (WGS) entry which is preliminary data.</text>
</comment>
<dbReference type="OrthoDB" id="3860601at2"/>
<keyword evidence="3" id="KW-1185">Reference proteome</keyword>
<proteinExistence type="predicted"/>
<name>A0A225D4P3_9BACT</name>
<evidence type="ECO:0008006" key="4">
    <source>
        <dbReference type="Google" id="ProtNLM"/>
    </source>
</evidence>
<accession>A0A225D4P3</accession>
<evidence type="ECO:0000313" key="3">
    <source>
        <dbReference type="Proteomes" id="UP000214646"/>
    </source>
</evidence>
<sequence length="403" mass="42611">MTPRHWLGRPAFLALVIAIQVGIVVTHLAAAPRDRLVGRAVFEPDGYLYGDSAYYAAAADSLWRDRDLDLLNQNFPGRATIAEVLPELEGPLAGEFGLSADGRLTLKQSPVLPAAALPFYAVMGLPGLLVFNLVVMTLLLDGVAQLAGGTLLARLVVLVGFLTTPLHDFVFNFSPDLFLCALLIGSLVAARDRRPLLAGTLAGLAVSSKLYVAVLVLPVPVVVWGAAERARIAAMVRFAAGGLVGLVPGVLFNWWLFGAPWVTGYERQLFVVNGQVGLAGHASRFTEPPLQGLLNILFDPGVGLWPTAPLWFLWPVAAGVLLAPRVVPPGGRSWVVAACLVILLNLALFASYDGWYGGSPRGNRYVFPAVVAAVALIGAAVATGARAWCDGRARSPDSASRAG</sequence>
<dbReference type="RefSeq" id="WP_088259004.1">
    <property type="nucleotide sequence ID" value="NZ_NIDE01000017.1"/>
</dbReference>
<feature type="transmembrane region" description="Helical" evidence="1">
    <location>
        <begin position="12"/>
        <end position="30"/>
    </location>
</feature>
<feature type="transmembrane region" description="Helical" evidence="1">
    <location>
        <begin position="210"/>
        <end position="227"/>
    </location>
</feature>
<dbReference type="Proteomes" id="UP000214646">
    <property type="component" value="Unassembled WGS sequence"/>
</dbReference>
<feature type="transmembrane region" description="Helical" evidence="1">
    <location>
        <begin position="169"/>
        <end position="190"/>
    </location>
</feature>